<dbReference type="CDD" id="cd17330">
    <property type="entry name" value="MFS_SLC46_TetA_like"/>
    <property type="match status" value="1"/>
</dbReference>
<sequence length="501" mass="53740">MPLPASTNNEGNVSRSMTDEQTPLLPNDRDEETPLLPKKPPTALPWRQLSIILFLQLTEPLTSQVISPFTPQLIRDIGITHGDESQVGFYVGLMQSLFFLTEACTVLHWSRFSDHIGRKPVILIGLLGLSMSMFAFGLSKTFWGLVLSRSLNGALNGNIGVMKSMVAEVTDASNIALAYSYTPISWSAGCTIGPMIGGSLSHPAKQLPRLFGSSEFLKEYPYFLPCAIPATFSLIAWFVAYFFLQETLPHPEPVSEYLGFRRRSAPSDNSATTSDTTQSHSSPPPLRTLLTKPVLISAGNYATLSLMDIAFRCIQPVWLSTPVSSGGLGFSTARIGAILSVTGVLGGVFQVGFFARIHNYCGSKRTFLAGVGAGFPLMLSLPVANHFARVDGEVSGRVWAVLCFQVAMLMVTGLSYGSVFIFISTAGPRSSLGAVNGLSQMTVSVVRAIGPAIANSMFSLSMKKPLPVIGANLVYFVLVGIVLLAVAAGSLLPSRAWNSSS</sequence>
<proteinExistence type="predicted"/>
<reference evidence="9 10" key="1">
    <citation type="journal article" date="2019" name="Nat. Ecol. Evol.">
        <title>Megaphylogeny resolves global patterns of mushroom evolution.</title>
        <authorList>
            <person name="Varga T."/>
            <person name="Krizsan K."/>
            <person name="Foldi C."/>
            <person name="Dima B."/>
            <person name="Sanchez-Garcia M."/>
            <person name="Sanchez-Ramirez S."/>
            <person name="Szollosi G.J."/>
            <person name="Szarkandi J.G."/>
            <person name="Papp V."/>
            <person name="Albert L."/>
            <person name="Andreopoulos W."/>
            <person name="Angelini C."/>
            <person name="Antonin V."/>
            <person name="Barry K.W."/>
            <person name="Bougher N.L."/>
            <person name="Buchanan P."/>
            <person name="Buyck B."/>
            <person name="Bense V."/>
            <person name="Catcheside P."/>
            <person name="Chovatia M."/>
            <person name="Cooper J."/>
            <person name="Damon W."/>
            <person name="Desjardin D."/>
            <person name="Finy P."/>
            <person name="Geml J."/>
            <person name="Haridas S."/>
            <person name="Hughes K."/>
            <person name="Justo A."/>
            <person name="Karasinski D."/>
            <person name="Kautmanova I."/>
            <person name="Kiss B."/>
            <person name="Kocsube S."/>
            <person name="Kotiranta H."/>
            <person name="LaButti K.M."/>
            <person name="Lechner B.E."/>
            <person name="Liimatainen K."/>
            <person name="Lipzen A."/>
            <person name="Lukacs Z."/>
            <person name="Mihaltcheva S."/>
            <person name="Morgado L.N."/>
            <person name="Niskanen T."/>
            <person name="Noordeloos M.E."/>
            <person name="Ohm R.A."/>
            <person name="Ortiz-Santana B."/>
            <person name="Ovrebo C."/>
            <person name="Racz N."/>
            <person name="Riley R."/>
            <person name="Savchenko A."/>
            <person name="Shiryaev A."/>
            <person name="Soop K."/>
            <person name="Spirin V."/>
            <person name="Szebenyi C."/>
            <person name="Tomsovsky M."/>
            <person name="Tulloss R.E."/>
            <person name="Uehling J."/>
            <person name="Grigoriev I.V."/>
            <person name="Vagvolgyi C."/>
            <person name="Papp T."/>
            <person name="Martin F.M."/>
            <person name="Miettinen O."/>
            <person name="Hibbett D.S."/>
            <person name="Nagy L.G."/>
        </authorList>
    </citation>
    <scope>NUCLEOTIDE SEQUENCE [LARGE SCALE GENOMIC DNA]</scope>
    <source>
        <strain evidence="9 10">CBS 309.79</strain>
    </source>
</reference>
<dbReference type="InterPro" id="IPR001958">
    <property type="entry name" value="Tet-R_TetA/multi-R_MdtG-like"/>
</dbReference>
<gene>
    <name evidence="9" type="ORF">BDV98DRAFT_563050</name>
</gene>
<feature type="transmembrane region" description="Helical" evidence="7">
    <location>
        <begin position="473"/>
        <end position="492"/>
    </location>
</feature>
<keyword evidence="3 7" id="KW-0812">Transmembrane</keyword>
<organism evidence="9 10">
    <name type="scientific">Pterulicium gracile</name>
    <dbReference type="NCBI Taxonomy" id="1884261"/>
    <lineage>
        <taxon>Eukaryota</taxon>
        <taxon>Fungi</taxon>
        <taxon>Dikarya</taxon>
        <taxon>Basidiomycota</taxon>
        <taxon>Agaricomycotina</taxon>
        <taxon>Agaricomycetes</taxon>
        <taxon>Agaricomycetidae</taxon>
        <taxon>Agaricales</taxon>
        <taxon>Pleurotineae</taxon>
        <taxon>Pterulaceae</taxon>
        <taxon>Pterulicium</taxon>
    </lineage>
</organism>
<dbReference type="Gene3D" id="1.20.1250.20">
    <property type="entry name" value="MFS general substrate transporter like domains"/>
    <property type="match status" value="1"/>
</dbReference>
<dbReference type="Pfam" id="PF07690">
    <property type="entry name" value="MFS_1"/>
    <property type="match status" value="1"/>
</dbReference>
<feature type="region of interest" description="Disordered" evidence="6">
    <location>
        <begin position="265"/>
        <end position="286"/>
    </location>
</feature>
<keyword evidence="10" id="KW-1185">Reference proteome</keyword>
<dbReference type="PANTHER" id="PTHR23504">
    <property type="entry name" value="MAJOR FACILITATOR SUPERFAMILY DOMAIN-CONTAINING PROTEIN 10"/>
    <property type="match status" value="1"/>
</dbReference>
<keyword evidence="5 7" id="KW-0472">Membrane</keyword>
<feature type="compositionally biased region" description="Polar residues" evidence="6">
    <location>
        <begin position="266"/>
        <end position="281"/>
    </location>
</feature>
<evidence type="ECO:0000256" key="2">
    <source>
        <dbReference type="ARBA" id="ARBA00022448"/>
    </source>
</evidence>
<accession>A0A5C3QPA6</accession>
<dbReference type="PANTHER" id="PTHR23504:SF15">
    <property type="entry name" value="MAJOR FACILITATOR SUPERFAMILY (MFS) PROFILE DOMAIN-CONTAINING PROTEIN"/>
    <property type="match status" value="1"/>
</dbReference>
<evidence type="ECO:0000256" key="5">
    <source>
        <dbReference type="ARBA" id="ARBA00023136"/>
    </source>
</evidence>
<feature type="transmembrane region" description="Helical" evidence="7">
    <location>
        <begin position="335"/>
        <end position="355"/>
    </location>
</feature>
<feature type="transmembrane region" description="Helical" evidence="7">
    <location>
        <begin position="435"/>
        <end position="453"/>
    </location>
</feature>
<protein>
    <submittedName>
        <fullName evidence="9">Major facilitator superfamily domain-containing protein</fullName>
    </submittedName>
</protein>
<evidence type="ECO:0000256" key="6">
    <source>
        <dbReference type="SAM" id="MobiDB-lite"/>
    </source>
</evidence>
<evidence type="ECO:0000256" key="3">
    <source>
        <dbReference type="ARBA" id="ARBA00022692"/>
    </source>
</evidence>
<dbReference type="SUPFAM" id="SSF103473">
    <property type="entry name" value="MFS general substrate transporter"/>
    <property type="match status" value="1"/>
</dbReference>
<feature type="transmembrane region" description="Helical" evidence="7">
    <location>
        <begin position="222"/>
        <end position="244"/>
    </location>
</feature>
<dbReference type="InterPro" id="IPR011701">
    <property type="entry name" value="MFS"/>
</dbReference>
<dbReference type="PROSITE" id="PS50850">
    <property type="entry name" value="MFS"/>
    <property type="match status" value="1"/>
</dbReference>
<dbReference type="AlphaFoldDB" id="A0A5C3QPA6"/>
<feature type="region of interest" description="Disordered" evidence="6">
    <location>
        <begin position="1"/>
        <end position="41"/>
    </location>
</feature>
<dbReference type="InterPro" id="IPR020846">
    <property type="entry name" value="MFS_dom"/>
</dbReference>
<keyword evidence="2" id="KW-0813">Transport</keyword>
<dbReference type="PRINTS" id="PR01035">
    <property type="entry name" value="TCRTETA"/>
</dbReference>
<evidence type="ECO:0000313" key="10">
    <source>
        <dbReference type="Proteomes" id="UP000305067"/>
    </source>
</evidence>
<evidence type="ECO:0000256" key="7">
    <source>
        <dbReference type="SAM" id="Phobius"/>
    </source>
</evidence>
<evidence type="ECO:0000259" key="8">
    <source>
        <dbReference type="PROSITE" id="PS50850"/>
    </source>
</evidence>
<comment type="subcellular location">
    <subcellularLocation>
        <location evidence="1">Membrane</location>
        <topology evidence="1">Multi-pass membrane protein</topology>
    </subcellularLocation>
</comment>
<name>A0A5C3QPA6_9AGAR</name>
<feature type="transmembrane region" description="Helical" evidence="7">
    <location>
        <begin position="399"/>
        <end position="423"/>
    </location>
</feature>
<feature type="transmembrane region" description="Helical" evidence="7">
    <location>
        <begin position="121"/>
        <end position="143"/>
    </location>
</feature>
<dbReference type="OrthoDB" id="419616at2759"/>
<evidence type="ECO:0000313" key="9">
    <source>
        <dbReference type="EMBL" id="TFL03786.1"/>
    </source>
</evidence>
<dbReference type="GO" id="GO:0022857">
    <property type="term" value="F:transmembrane transporter activity"/>
    <property type="evidence" value="ECO:0007669"/>
    <property type="project" value="InterPro"/>
</dbReference>
<evidence type="ECO:0000256" key="1">
    <source>
        <dbReference type="ARBA" id="ARBA00004141"/>
    </source>
</evidence>
<feature type="domain" description="Major facilitator superfamily (MFS) profile" evidence="8">
    <location>
        <begin position="48"/>
        <end position="497"/>
    </location>
</feature>
<feature type="compositionally biased region" description="Polar residues" evidence="6">
    <location>
        <begin position="1"/>
        <end position="21"/>
    </location>
</feature>
<feature type="transmembrane region" description="Helical" evidence="7">
    <location>
        <begin position="87"/>
        <end position="109"/>
    </location>
</feature>
<dbReference type="EMBL" id="ML178819">
    <property type="protein sequence ID" value="TFL03786.1"/>
    <property type="molecule type" value="Genomic_DNA"/>
</dbReference>
<dbReference type="Proteomes" id="UP000305067">
    <property type="component" value="Unassembled WGS sequence"/>
</dbReference>
<dbReference type="InterPro" id="IPR036259">
    <property type="entry name" value="MFS_trans_sf"/>
</dbReference>
<feature type="transmembrane region" description="Helical" evidence="7">
    <location>
        <begin position="367"/>
        <end position="387"/>
    </location>
</feature>
<feature type="transmembrane region" description="Helical" evidence="7">
    <location>
        <begin position="184"/>
        <end position="201"/>
    </location>
</feature>
<evidence type="ECO:0000256" key="4">
    <source>
        <dbReference type="ARBA" id="ARBA00022989"/>
    </source>
</evidence>
<keyword evidence="4 7" id="KW-1133">Transmembrane helix</keyword>
<dbReference type="GO" id="GO:0016020">
    <property type="term" value="C:membrane"/>
    <property type="evidence" value="ECO:0007669"/>
    <property type="project" value="UniProtKB-SubCell"/>
</dbReference>